<keyword evidence="2" id="KW-0285">Flavoprotein</keyword>
<proteinExistence type="inferred from homology"/>
<comment type="caution">
    <text evidence="8">The sequence shown here is derived from an EMBL/GenBank/DDBJ whole genome shotgun (WGS) entry which is preliminary data.</text>
</comment>
<keyword evidence="4" id="KW-0560">Oxidoreductase</keyword>
<keyword evidence="9" id="KW-1185">Reference proteome</keyword>
<evidence type="ECO:0000313" key="9">
    <source>
        <dbReference type="Proteomes" id="UP000566819"/>
    </source>
</evidence>
<reference evidence="8 9" key="1">
    <citation type="submission" date="2020-03" db="EMBL/GenBank/DDBJ databases">
        <title>Draft Genome Sequence of Cudoniella acicularis.</title>
        <authorList>
            <person name="Buettner E."/>
            <person name="Kellner H."/>
        </authorList>
    </citation>
    <scope>NUCLEOTIDE SEQUENCE [LARGE SCALE GENOMIC DNA]</scope>
    <source>
        <strain evidence="8 9">DSM 108380</strain>
    </source>
</reference>
<evidence type="ECO:0000256" key="2">
    <source>
        <dbReference type="ARBA" id="ARBA00022630"/>
    </source>
</evidence>
<name>A0A8H4RD43_9HELO</name>
<dbReference type="Pfam" id="PF01494">
    <property type="entry name" value="FAD_binding_3"/>
    <property type="match status" value="1"/>
</dbReference>
<dbReference type="GO" id="GO:0071949">
    <property type="term" value="F:FAD binding"/>
    <property type="evidence" value="ECO:0007669"/>
    <property type="project" value="InterPro"/>
</dbReference>
<dbReference type="PANTHER" id="PTHR13789:SF215">
    <property type="entry name" value="FAD-BINDING DOMAIN-CONTAINING PROTEIN-RELATED"/>
    <property type="match status" value="1"/>
</dbReference>
<evidence type="ECO:0000259" key="6">
    <source>
        <dbReference type="Pfam" id="PF00890"/>
    </source>
</evidence>
<comment type="similarity">
    <text evidence="1">Belongs to the paxM FAD-dependent monooxygenase family.</text>
</comment>
<dbReference type="PANTHER" id="PTHR13789">
    <property type="entry name" value="MONOOXYGENASE"/>
    <property type="match status" value="1"/>
</dbReference>
<dbReference type="InterPro" id="IPR002938">
    <property type="entry name" value="FAD-bd"/>
</dbReference>
<organism evidence="8 9">
    <name type="scientific">Cudoniella acicularis</name>
    <dbReference type="NCBI Taxonomy" id="354080"/>
    <lineage>
        <taxon>Eukaryota</taxon>
        <taxon>Fungi</taxon>
        <taxon>Dikarya</taxon>
        <taxon>Ascomycota</taxon>
        <taxon>Pezizomycotina</taxon>
        <taxon>Leotiomycetes</taxon>
        <taxon>Helotiales</taxon>
        <taxon>Tricladiaceae</taxon>
        <taxon>Cudoniella</taxon>
    </lineage>
</organism>
<dbReference type="Gene3D" id="3.50.50.60">
    <property type="entry name" value="FAD/NAD(P)-binding domain"/>
    <property type="match status" value="1"/>
</dbReference>
<evidence type="ECO:0008006" key="10">
    <source>
        <dbReference type="Google" id="ProtNLM"/>
    </source>
</evidence>
<dbReference type="Pfam" id="PF00890">
    <property type="entry name" value="FAD_binding_2"/>
    <property type="match status" value="1"/>
</dbReference>
<sequence length="474" mass="52701">MGSIDIKPLEIVIVGSGIAGLSAAISSRRAGHNVQIYERSSLNNEIGAAIHVCPNASRGLLKLGFDPVRSQLITCKKTWVANGRTLEKFRESDETHIEGKYGAPWYLAHRVDLHEELKRMATQEDGVGKPVVINLKKGDLIIAADGIHSSAVEAILGSPNPALPNENPNFINFIYRFLIPSSTILSDPETAHFLDDDDGRFKLLLGEGKRLVWYPCRNNEVQNLGAMFHSDELPDHEDWHTSVDKSALTDLFPDFHPSVKKVLEMATEVKQWPLLYRAPISKWHKERLVVIGDAAHPMLPHQGQSGAQAVEDALALGIIFSNCPGNESETISRRLQLFEKVRKNRGSVMQIFSNAGQDESDKIVKEAGAFIGEENVPRNPDEFFEYNFRHEEFGFKNTFIKLDFKPSFGLTDNGPQGDDAAKAWETTHYDIYFLGGEDVESATHWSRIIGTSNQVLISTGEVPLYSEGSAVQEI</sequence>
<feature type="domain" description="FAD-dependent oxidoreductase 2 FAD-binding" evidence="6">
    <location>
        <begin position="11"/>
        <end position="40"/>
    </location>
</feature>
<dbReference type="PRINTS" id="PR00420">
    <property type="entry name" value="RNGMNOXGNASE"/>
</dbReference>
<accession>A0A8H4RD43</accession>
<dbReference type="AlphaFoldDB" id="A0A8H4RD43"/>
<gene>
    <name evidence="8" type="ORF">G7Y89_g11767</name>
</gene>
<feature type="domain" description="FAD-binding" evidence="7">
    <location>
        <begin position="139"/>
        <end position="320"/>
    </location>
</feature>
<keyword evidence="3" id="KW-0274">FAD</keyword>
<keyword evidence="5" id="KW-0503">Monooxygenase</keyword>
<dbReference type="GO" id="GO:0004497">
    <property type="term" value="F:monooxygenase activity"/>
    <property type="evidence" value="ECO:0007669"/>
    <property type="project" value="UniProtKB-KW"/>
</dbReference>
<evidence type="ECO:0000256" key="1">
    <source>
        <dbReference type="ARBA" id="ARBA00007992"/>
    </source>
</evidence>
<dbReference type="OrthoDB" id="9993796at2759"/>
<dbReference type="EMBL" id="JAAMPI010001161">
    <property type="protein sequence ID" value="KAF4626391.1"/>
    <property type="molecule type" value="Genomic_DNA"/>
</dbReference>
<evidence type="ECO:0000256" key="3">
    <source>
        <dbReference type="ARBA" id="ARBA00022827"/>
    </source>
</evidence>
<evidence type="ECO:0000313" key="8">
    <source>
        <dbReference type="EMBL" id="KAF4626391.1"/>
    </source>
</evidence>
<dbReference type="InterPro" id="IPR036188">
    <property type="entry name" value="FAD/NAD-bd_sf"/>
</dbReference>
<evidence type="ECO:0000256" key="5">
    <source>
        <dbReference type="ARBA" id="ARBA00023033"/>
    </source>
</evidence>
<dbReference type="Proteomes" id="UP000566819">
    <property type="component" value="Unassembled WGS sequence"/>
</dbReference>
<protein>
    <recommendedName>
        <fullName evidence="10">FAD-binding domain-containing protein</fullName>
    </recommendedName>
</protein>
<evidence type="ECO:0000256" key="4">
    <source>
        <dbReference type="ARBA" id="ARBA00023002"/>
    </source>
</evidence>
<evidence type="ECO:0000259" key="7">
    <source>
        <dbReference type="Pfam" id="PF01494"/>
    </source>
</evidence>
<dbReference type="InterPro" id="IPR003953">
    <property type="entry name" value="FAD-dep_OxRdtase_2_FAD-bd"/>
</dbReference>
<dbReference type="InterPro" id="IPR050493">
    <property type="entry name" value="FAD-dep_Monooxygenase_BioMet"/>
</dbReference>
<dbReference type="SUPFAM" id="SSF54373">
    <property type="entry name" value="FAD-linked reductases, C-terminal domain"/>
    <property type="match status" value="1"/>
</dbReference>
<dbReference type="SUPFAM" id="SSF51905">
    <property type="entry name" value="FAD/NAD(P)-binding domain"/>
    <property type="match status" value="1"/>
</dbReference>